<name>A0A8J9V8J8_9NEOP</name>
<keyword evidence="2" id="KW-1185">Reference proteome</keyword>
<dbReference type="Proteomes" id="UP000838878">
    <property type="component" value="Chromosome 3"/>
</dbReference>
<organism evidence="1 2">
    <name type="scientific">Brenthis ino</name>
    <name type="common">lesser marbled fritillary</name>
    <dbReference type="NCBI Taxonomy" id="405034"/>
    <lineage>
        <taxon>Eukaryota</taxon>
        <taxon>Metazoa</taxon>
        <taxon>Ecdysozoa</taxon>
        <taxon>Arthropoda</taxon>
        <taxon>Hexapoda</taxon>
        <taxon>Insecta</taxon>
        <taxon>Pterygota</taxon>
        <taxon>Neoptera</taxon>
        <taxon>Endopterygota</taxon>
        <taxon>Lepidoptera</taxon>
        <taxon>Glossata</taxon>
        <taxon>Ditrysia</taxon>
        <taxon>Papilionoidea</taxon>
        <taxon>Nymphalidae</taxon>
        <taxon>Heliconiinae</taxon>
        <taxon>Argynnini</taxon>
        <taxon>Brenthis</taxon>
    </lineage>
</organism>
<reference evidence="1" key="1">
    <citation type="submission" date="2021-12" db="EMBL/GenBank/DDBJ databases">
        <authorList>
            <person name="Martin H S."/>
        </authorList>
    </citation>
    <scope>NUCLEOTIDE SEQUENCE</scope>
</reference>
<gene>
    <name evidence="1" type="ORF">BINO364_LOCUS8012</name>
</gene>
<sequence>MSVLSALSKSDYKTASDGLLELSEERFRSIMRSEPITDVYHVEQTPFASVVRPVCLDCSRISYRHVHNFSVANIDSTAPRIRELDSMAAIRANILFVSLARNVSGLAPAAPANVPLERCTVARTS</sequence>
<dbReference type="AlphaFoldDB" id="A0A8J9V8J8"/>
<proteinExistence type="predicted"/>
<dbReference type="OrthoDB" id="8041353at2759"/>
<evidence type="ECO:0000313" key="2">
    <source>
        <dbReference type="Proteomes" id="UP000838878"/>
    </source>
</evidence>
<protein>
    <submittedName>
        <fullName evidence="1">Uncharacterized protein</fullName>
    </submittedName>
</protein>
<accession>A0A8J9V8J8</accession>
<evidence type="ECO:0000313" key="1">
    <source>
        <dbReference type="EMBL" id="CAH0721985.1"/>
    </source>
</evidence>
<dbReference type="EMBL" id="OV170223">
    <property type="protein sequence ID" value="CAH0721985.1"/>
    <property type="molecule type" value="Genomic_DNA"/>
</dbReference>
<feature type="non-terminal residue" evidence="1">
    <location>
        <position position="125"/>
    </location>
</feature>